<accession>A0ABM1R9C6</accession>
<organism evidence="2 3">
    <name type="scientific">Camelina sativa</name>
    <name type="common">False flax</name>
    <name type="synonym">Myagrum sativum</name>
    <dbReference type="NCBI Taxonomy" id="90675"/>
    <lineage>
        <taxon>Eukaryota</taxon>
        <taxon>Viridiplantae</taxon>
        <taxon>Streptophyta</taxon>
        <taxon>Embryophyta</taxon>
        <taxon>Tracheophyta</taxon>
        <taxon>Spermatophyta</taxon>
        <taxon>Magnoliopsida</taxon>
        <taxon>eudicotyledons</taxon>
        <taxon>Gunneridae</taxon>
        <taxon>Pentapetalae</taxon>
        <taxon>rosids</taxon>
        <taxon>malvids</taxon>
        <taxon>Brassicales</taxon>
        <taxon>Brassicaceae</taxon>
        <taxon>Camelineae</taxon>
        <taxon>Camelina</taxon>
    </lineage>
</organism>
<dbReference type="Proteomes" id="UP000694864">
    <property type="component" value="Chromosome 18"/>
</dbReference>
<dbReference type="PANTHER" id="PTHR45089">
    <property type="entry name" value="DNAJ HEAT SHOCK AMINO-TERMINAL DOMAIN PROTEIN-RELATED"/>
    <property type="match status" value="1"/>
</dbReference>
<dbReference type="Pfam" id="PF11926">
    <property type="entry name" value="DUF3444"/>
    <property type="match status" value="1"/>
</dbReference>
<name>A0ABM1R9C6_CAMSA</name>
<dbReference type="RefSeq" id="XP_019095614.1">
    <property type="nucleotide sequence ID" value="XM_019240069.1"/>
</dbReference>
<proteinExistence type="predicted"/>
<evidence type="ECO:0000313" key="2">
    <source>
        <dbReference type="Proteomes" id="UP000694864"/>
    </source>
</evidence>
<sequence length="312" mass="35643">MDAGDDIDRFLQNIRKNRGRRDRLENTPNIIGGASAEKAWNGIKQRLKKISSTSQDNNGGAEEISPLRSKFVIDNDFYDFDKDRVEASFKENEVWAAYGGIDGKPRLYALVHSVVSQEPFNLCISWLDITKDEEPATMNWVDSGFSKTSGRFSIGERINTTALKLFSHRLKCTKDAEGFIHIYPTKGDVWALYTNWSPSWGDEDDWDDEEDRNEYDIVEVVEDFDRELGVMVLPLVKVPGFISVFRRDSDQLAFSVKEMLKFSHQVVYHRLTGQEGENVPEDCLELDPAALPPELWGDLSEDELLTEDEMSE</sequence>
<feature type="domain" description="DUF3444" evidence="1">
    <location>
        <begin position="72"/>
        <end position="275"/>
    </location>
</feature>
<reference evidence="2" key="1">
    <citation type="journal article" date="2014" name="Nat. Commun.">
        <title>The emerging biofuel crop Camelina sativa retains a highly undifferentiated hexaploid genome structure.</title>
        <authorList>
            <person name="Kagale S."/>
            <person name="Koh C."/>
            <person name="Nixon J."/>
            <person name="Bollina V."/>
            <person name="Clarke W.E."/>
            <person name="Tuteja R."/>
            <person name="Spillane C."/>
            <person name="Robinson S.J."/>
            <person name="Links M.G."/>
            <person name="Clarke C."/>
            <person name="Higgins E.E."/>
            <person name="Huebert T."/>
            <person name="Sharpe A.G."/>
            <person name="Parkin I.A."/>
        </authorList>
    </citation>
    <scope>NUCLEOTIDE SEQUENCE [LARGE SCALE GENOMIC DNA]</scope>
    <source>
        <strain evidence="2">cv. DH55</strain>
    </source>
</reference>
<keyword evidence="2" id="KW-1185">Reference proteome</keyword>
<dbReference type="InterPro" id="IPR024593">
    <property type="entry name" value="DUF3444"/>
</dbReference>
<dbReference type="GeneID" id="104761045"/>
<protein>
    <submittedName>
        <fullName evidence="3">Uncharacterized protein LOC104761045</fullName>
    </submittedName>
</protein>
<evidence type="ECO:0000313" key="3">
    <source>
        <dbReference type="RefSeq" id="XP_019095614.1"/>
    </source>
</evidence>
<reference evidence="3" key="2">
    <citation type="submission" date="2025-08" db="UniProtKB">
        <authorList>
            <consortium name="RefSeq"/>
        </authorList>
    </citation>
    <scope>IDENTIFICATION</scope>
    <source>
        <tissue evidence="3">Leaf</tissue>
    </source>
</reference>
<gene>
    <name evidence="3" type="primary">LOC104761045</name>
</gene>
<evidence type="ECO:0000259" key="1">
    <source>
        <dbReference type="Pfam" id="PF11926"/>
    </source>
</evidence>
<dbReference type="PANTHER" id="PTHR45089:SF50">
    <property type="entry name" value="DNAJ HEAT SHOCK AMINO-TERMINAL DOMAIN PROTEIN-RELATED"/>
    <property type="match status" value="1"/>
</dbReference>